<organism evidence="2 3">
    <name type="scientific">Linum trigynum</name>
    <dbReference type="NCBI Taxonomy" id="586398"/>
    <lineage>
        <taxon>Eukaryota</taxon>
        <taxon>Viridiplantae</taxon>
        <taxon>Streptophyta</taxon>
        <taxon>Embryophyta</taxon>
        <taxon>Tracheophyta</taxon>
        <taxon>Spermatophyta</taxon>
        <taxon>Magnoliopsida</taxon>
        <taxon>eudicotyledons</taxon>
        <taxon>Gunneridae</taxon>
        <taxon>Pentapetalae</taxon>
        <taxon>rosids</taxon>
        <taxon>fabids</taxon>
        <taxon>Malpighiales</taxon>
        <taxon>Linaceae</taxon>
        <taxon>Linum</taxon>
    </lineage>
</organism>
<keyword evidence="3" id="KW-1185">Reference proteome</keyword>
<keyword evidence="1" id="KW-0472">Membrane</keyword>
<keyword evidence="1" id="KW-1133">Transmembrane helix</keyword>
<feature type="transmembrane region" description="Helical" evidence="1">
    <location>
        <begin position="88"/>
        <end position="112"/>
    </location>
</feature>
<evidence type="ECO:0000313" key="2">
    <source>
        <dbReference type="EMBL" id="CAL1355586.1"/>
    </source>
</evidence>
<sequence length="215" mass="23558">MANMSSRLPPPLPVDRSGEDGDLDLPTVYWGLLGAVSAMWIGMAIMFLNDPDSRFGPPLSLWIPFLLAILRFLSILCLFQLHHDDDSAAAAAVGPAGKFALEIAALLAALLAKYLSPSSAGGGDDHTYDVFFCLISVTTQFYVHIKSWYALSDIGLRDVLLAALMQSSIFWIPRDIEWVVEVVCVVLVAHRRCCDNNPNQHRKYTAVAPADDLVV</sequence>
<dbReference type="EMBL" id="OZ034813">
    <property type="protein sequence ID" value="CAL1355586.1"/>
    <property type="molecule type" value="Genomic_DNA"/>
</dbReference>
<name>A0AAV2CHB5_9ROSI</name>
<evidence type="ECO:0000313" key="3">
    <source>
        <dbReference type="Proteomes" id="UP001497516"/>
    </source>
</evidence>
<evidence type="ECO:0000256" key="1">
    <source>
        <dbReference type="SAM" id="Phobius"/>
    </source>
</evidence>
<keyword evidence="1" id="KW-0812">Transmembrane</keyword>
<dbReference type="Proteomes" id="UP001497516">
    <property type="component" value="Chromosome 1"/>
</dbReference>
<feature type="transmembrane region" description="Helical" evidence="1">
    <location>
        <begin position="61"/>
        <end position="82"/>
    </location>
</feature>
<gene>
    <name evidence="2" type="ORF">LTRI10_LOCUS3340</name>
</gene>
<feature type="transmembrane region" description="Helical" evidence="1">
    <location>
        <begin position="28"/>
        <end position="49"/>
    </location>
</feature>
<reference evidence="2 3" key="1">
    <citation type="submission" date="2024-04" db="EMBL/GenBank/DDBJ databases">
        <authorList>
            <person name="Fracassetti M."/>
        </authorList>
    </citation>
    <scope>NUCLEOTIDE SEQUENCE [LARGE SCALE GENOMIC DNA]</scope>
</reference>
<proteinExistence type="predicted"/>
<protein>
    <submittedName>
        <fullName evidence="2">Uncharacterized protein</fullName>
    </submittedName>
</protein>
<accession>A0AAV2CHB5</accession>
<dbReference type="AlphaFoldDB" id="A0AAV2CHB5"/>